<keyword evidence="5" id="KW-0597">Phosphoprotein</keyword>
<dbReference type="FunFam" id="3.80.10.10:FF:000722">
    <property type="entry name" value="Leucine-rich repeat receptor-like protein kinase"/>
    <property type="match status" value="1"/>
</dbReference>
<evidence type="ECO:0000256" key="3">
    <source>
        <dbReference type="ARBA" id="ARBA00022475"/>
    </source>
</evidence>
<evidence type="ECO:0000256" key="12">
    <source>
        <dbReference type="ARBA" id="ARBA00022777"/>
    </source>
</evidence>
<dbReference type="GO" id="GO:0004674">
    <property type="term" value="F:protein serine/threonine kinase activity"/>
    <property type="evidence" value="ECO:0007669"/>
    <property type="project" value="UniProtKB-KW"/>
</dbReference>
<evidence type="ECO:0000256" key="15">
    <source>
        <dbReference type="ARBA" id="ARBA00023136"/>
    </source>
</evidence>
<evidence type="ECO:0000256" key="8">
    <source>
        <dbReference type="ARBA" id="ARBA00022692"/>
    </source>
</evidence>
<comment type="catalytic activity">
    <reaction evidence="19">
        <text>L-seryl-[protein] + ATP = O-phospho-L-seryl-[protein] + ADP + H(+)</text>
        <dbReference type="Rhea" id="RHEA:17989"/>
        <dbReference type="Rhea" id="RHEA-COMP:9863"/>
        <dbReference type="Rhea" id="RHEA-COMP:11604"/>
        <dbReference type="ChEBI" id="CHEBI:15378"/>
        <dbReference type="ChEBI" id="CHEBI:29999"/>
        <dbReference type="ChEBI" id="CHEBI:30616"/>
        <dbReference type="ChEBI" id="CHEBI:83421"/>
        <dbReference type="ChEBI" id="CHEBI:456216"/>
        <dbReference type="EC" id="2.7.11.1"/>
    </reaction>
</comment>
<dbReference type="FunFam" id="1.10.510.10:FF:000358">
    <property type="entry name" value="Putative leucine-rich repeat receptor-like serine/threonine-protein kinase"/>
    <property type="match status" value="1"/>
</dbReference>
<dbReference type="FunFam" id="3.80.10.10:FF:000383">
    <property type="entry name" value="Leucine-rich repeat receptor protein kinase EMS1"/>
    <property type="match status" value="1"/>
</dbReference>
<keyword evidence="9 21" id="KW-0732">Signal</keyword>
<evidence type="ECO:0000256" key="2">
    <source>
        <dbReference type="ARBA" id="ARBA00012513"/>
    </source>
</evidence>
<evidence type="ECO:0000256" key="13">
    <source>
        <dbReference type="ARBA" id="ARBA00022840"/>
    </source>
</evidence>
<dbReference type="Gene3D" id="3.80.10.10">
    <property type="entry name" value="Ribonuclease Inhibitor"/>
    <property type="match status" value="1"/>
</dbReference>
<keyword evidence="10" id="KW-0677">Repeat</keyword>
<comment type="catalytic activity">
    <reaction evidence="18">
        <text>L-threonyl-[protein] + ATP = O-phospho-L-threonyl-[protein] + ADP + H(+)</text>
        <dbReference type="Rhea" id="RHEA:46608"/>
        <dbReference type="Rhea" id="RHEA-COMP:11060"/>
        <dbReference type="Rhea" id="RHEA-COMP:11605"/>
        <dbReference type="ChEBI" id="CHEBI:15378"/>
        <dbReference type="ChEBI" id="CHEBI:30013"/>
        <dbReference type="ChEBI" id="CHEBI:30616"/>
        <dbReference type="ChEBI" id="CHEBI:61977"/>
        <dbReference type="ChEBI" id="CHEBI:456216"/>
        <dbReference type="EC" id="2.7.11.1"/>
    </reaction>
</comment>
<protein>
    <recommendedName>
        <fullName evidence="2">non-specific serine/threonine protein kinase</fullName>
        <ecNumber evidence="2">2.7.11.1</ecNumber>
    </recommendedName>
</protein>
<dbReference type="InterPro" id="IPR051809">
    <property type="entry name" value="Plant_receptor-like_S/T_kinase"/>
</dbReference>
<feature type="chain" id="PRO_5020374104" description="non-specific serine/threonine protein kinase" evidence="21">
    <location>
        <begin position="18"/>
        <end position="561"/>
    </location>
</feature>
<keyword evidence="8 20" id="KW-0812">Transmembrane</keyword>
<dbReference type="Proteomes" id="UP000298652">
    <property type="component" value="Chromosome 6"/>
</dbReference>
<evidence type="ECO:0000256" key="20">
    <source>
        <dbReference type="SAM" id="Phobius"/>
    </source>
</evidence>
<dbReference type="PROSITE" id="PS50011">
    <property type="entry name" value="PROTEIN_KINASE_DOM"/>
    <property type="match status" value="1"/>
</dbReference>
<keyword evidence="3" id="KW-1003">Cell membrane</keyword>
<dbReference type="Pfam" id="PF13855">
    <property type="entry name" value="LRR_8"/>
    <property type="match status" value="1"/>
</dbReference>
<dbReference type="Pfam" id="PF07714">
    <property type="entry name" value="PK_Tyr_Ser-Thr"/>
    <property type="match status" value="1"/>
</dbReference>
<evidence type="ECO:0000256" key="19">
    <source>
        <dbReference type="ARBA" id="ARBA00048679"/>
    </source>
</evidence>
<dbReference type="FunFam" id="3.30.200.20:FF:000661">
    <property type="entry name" value="Serine-threonine protein kinase plant-type"/>
    <property type="match status" value="1"/>
</dbReference>
<dbReference type="PANTHER" id="PTHR27008:SF400">
    <property type="entry name" value="PROTEIN KINASE DOMAIN-CONTAINING PROTEIN"/>
    <property type="match status" value="1"/>
</dbReference>
<dbReference type="InterPro" id="IPR000719">
    <property type="entry name" value="Prot_kinase_dom"/>
</dbReference>
<evidence type="ECO:0000256" key="5">
    <source>
        <dbReference type="ARBA" id="ARBA00022553"/>
    </source>
</evidence>
<name>A0A4U6U4I8_SETVI</name>
<dbReference type="GO" id="GO:0005524">
    <property type="term" value="F:ATP binding"/>
    <property type="evidence" value="ECO:0007669"/>
    <property type="project" value="UniProtKB-KW"/>
</dbReference>
<evidence type="ECO:0000256" key="4">
    <source>
        <dbReference type="ARBA" id="ARBA00022527"/>
    </source>
</evidence>
<dbReference type="SUPFAM" id="SSF56112">
    <property type="entry name" value="Protein kinase-like (PK-like)"/>
    <property type="match status" value="1"/>
</dbReference>
<keyword evidence="17" id="KW-0325">Glycoprotein</keyword>
<keyword evidence="4" id="KW-0723">Serine/threonine-protein kinase</keyword>
<dbReference type="Pfam" id="PF00560">
    <property type="entry name" value="LRR_1"/>
    <property type="match status" value="2"/>
</dbReference>
<evidence type="ECO:0000256" key="17">
    <source>
        <dbReference type="ARBA" id="ARBA00023180"/>
    </source>
</evidence>
<dbReference type="InterPro" id="IPR032675">
    <property type="entry name" value="LRR_dom_sf"/>
</dbReference>
<keyword evidence="15 20" id="KW-0472">Membrane</keyword>
<reference evidence="23" key="1">
    <citation type="submission" date="2019-03" db="EMBL/GenBank/DDBJ databases">
        <title>WGS assembly of Setaria viridis.</title>
        <authorList>
            <person name="Huang P."/>
            <person name="Jenkins J."/>
            <person name="Grimwood J."/>
            <person name="Barry K."/>
            <person name="Healey A."/>
            <person name="Mamidi S."/>
            <person name="Sreedasyam A."/>
            <person name="Shu S."/>
            <person name="Feldman M."/>
            <person name="Wu J."/>
            <person name="Yu Y."/>
            <person name="Chen C."/>
            <person name="Johnson J."/>
            <person name="Rokhsar D."/>
            <person name="Baxter I."/>
            <person name="Schmutz J."/>
            <person name="Brutnell T."/>
            <person name="Kellogg E."/>
        </authorList>
    </citation>
    <scope>NUCLEOTIDE SEQUENCE [LARGE SCALE GENOMIC DNA]</scope>
</reference>
<dbReference type="GO" id="GO:0005886">
    <property type="term" value="C:plasma membrane"/>
    <property type="evidence" value="ECO:0007669"/>
    <property type="project" value="UniProtKB-SubCell"/>
</dbReference>
<dbReference type="PANTHER" id="PTHR27008">
    <property type="entry name" value="OS04G0122200 PROTEIN"/>
    <property type="match status" value="1"/>
</dbReference>
<dbReference type="Gene3D" id="1.10.510.10">
    <property type="entry name" value="Transferase(Phosphotransferase) domain 1"/>
    <property type="match status" value="1"/>
</dbReference>
<accession>A0A4U6U4I8</accession>
<keyword evidence="16" id="KW-0675">Receptor</keyword>
<keyword evidence="14 20" id="KW-1133">Transmembrane helix</keyword>
<evidence type="ECO:0000256" key="14">
    <source>
        <dbReference type="ARBA" id="ARBA00022989"/>
    </source>
</evidence>
<dbReference type="InterPro" id="IPR001611">
    <property type="entry name" value="Leu-rich_rpt"/>
</dbReference>
<dbReference type="AlphaFoldDB" id="A0A4U6U4I8"/>
<evidence type="ECO:0000256" key="16">
    <source>
        <dbReference type="ARBA" id="ARBA00023170"/>
    </source>
</evidence>
<evidence type="ECO:0000256" key="21">
    <source>
        <dbReference type="SAM" id="SignalP"/>
    </source>
</evidence>
<evidence type="ECO:0000256" key="9">
    <source>
        <dbReference type="ARBA" id="ARBA00022729"/>
    </source>
</evidence>
<evidence type="ECO:0000256" key="10">
    <source>
        <dbReference type="ARBA" id="ARBA00022737"/>
    </source>
</evidence>
<keyword evidence="7" id="KW-0808">Transferase</keyword>
<evidence type="ECO:0000313" key="24">
    <source>
        <dbReference type="Proteomes" id="UP000298652"/>
    </source>
</evidence>
<gene>
    <name evidence="23" type="ORF">SEVIR_6G126800v2</name>
</gene>
<evidence type="ECO:0000256" key="18">
    <source>
        <dbReference type="ARBA" id="ARBA00047899"/>
    </source>
</evidence>
<keyword evidence="12" id="KW-0418">Kinase</keyword>
<dbReference type="Gene3D" id="3.30.200.20">
    <property type="entry name" value="Phosphorylase Kinase, domain 1"/>
    <property type="match status" value="1"/>
</dbReference>
<dbReference type="EC" id="2.7.11.1" evidence="2"/>
<keyword evidence="11" id="KW-0547">Nucleotide-binding</keyword>
<organism evidence="23 24">
    <name type="scientific">Setaria viridis</name>
    <name type="common">Green bristlegrass</name>
    <name type="synonym">Setaria italica subsp. viridis</name>
    <dbReference type="NCBI Taxonomy" id="4556"/>
    <lineage>
        <taxon>Eukaryota</taxon>
        <taxon>Viridiplantae</taxon>
        <taxon>Streptophyta</taxon>
        <taxon>Embryophyta</taxon>
        <taxon>Tracheophyta</taxon>
        <taxon>Spermatophyta</taxon>
        <taxon>Magnoliopsida</taxon>
        <taxon>Liliopsida</taxon>
        <taxon>Poales</taxon>
        <taxon>Poaceae</taxon>
        <taxon>PACMAD clade</taxon>
        <taxon>Panicoideae</taxon>
        <taxon>Panicodae</taxon>
        <taxon>Paniceae</taxon>
        <taxon>Cenchrinae</taxon>
        <taxon>Setaria</taxon>
    </lineage>
</organism>
<dbReference type="OMA" id="LAPCHSK"/>
<dbReference type="Gramene" id="TKW09832">
    <property type="protein sequence ID" value="TKW09832"/>
    <property type="gene ID" value="SEVIR_6G126800v2"/>
</dbReference>
<dbReference type="EMBL" id="CM016557">
    <property type="protein sequence ID" value="TKW09832.1"/>
    <property type="molecule type" value="Genomic_DNA"/>
</dbReference>
<sequence length="561" mass="62263">MLKNLLLLILCNNQLSGSIPKDIGNLTNLQYLILYQNKVTSTIPPSLFHLNGLIQLALFQNILEGELPTDIGSLKQMDMMDLSANHLVGSLLDSIAQLQMVTYINLSHNSFNGSIPNSFRKLHNLQYLNLSHNDRSGTIPNFFANFSYLASLDLSFNKLKCQIPEGGVFSNISLESLEGNTGLCGASHLGLAPCHSKYFRTTSSHHMLKFLLPAVIIAIRAIASCIYVFIRMRMKKQQGIVVSGVVLDMIGHPMVSYHELARATINFSDTNLLGSRSTGKVFKGQLENGLVVAIKVIDLQMRQGIRSFDAECQVLGMARHRNLIRILSTCSNLDFRALILEYMPNGSLETLLHFSEDRSNLIFMKRLDIVLDVSLAMEYLHHEHCEVVLHCALKPSNILFDSDMIAHVADFGIAKLVLADDSSMISASMPGTLGYMAPECGSSGKASRKSDVFSYGIMLLEVFTGRRPTDGMFAGGLSLRQWVHHAFPMELAHVLDEQLVPKDPSSNCSIKDFLVPIIELGLLCSCDLAERRVTMSDVVLRLKKIKRGYTELAETIRDVSQ</sequence>
<comment type="subcellular location">
    <subcellularLocation>
        <location evidence="1">Cell membrane</location>
        <topology evidence="1">Single-pass membrane protein</topology>
    </subcellularLocation>
</comment>
<feature type="transmembrane region" description="Helical" evidence="20">
    <location>
        <begin position="210"/>
        <end position="230"/>
    </location>
</feature>
<dbReference type="InterPro" id="IPR011009">
    <property type="entry name" value="Kinase-like_dom_sf"/>
</dbReference>
<evidence type="ECO:0000259" key="22">
    <source>
        <dbReference type="PROSITE" id="PS50011"/>
    </source>
</evidence>
<evidence type="ECO:0000256" key="1">
    <source>
        <dbReference type="ARBA" id="ARBA00004162"/>
    </source>
</evidence>
<proteinExistence type="predicted"/>
<dbReference type="InterPro" id="IPR001245">
    <property type="entry name" value="Ser-Thr/Tyr_kinase_cat_dom"/>
</dbReference>
<keyword evidence="6" id="KW-0433">Leucine-rich repeat</keyword>
<keyword evidence="13" id="KW-0067">ATP-binding</keyword>
<feature type="signal peptide" evidence="21">
    <location>
        <begin position="1"/>
        <end position="17"/>
    </location>
</feature>
<evidence type="ECO:0000313" key="23">
    <source>
        <dbReference type="EMBL" id="TKW09832.1"/>
    </source>
</evidence>
<dbReference type="SUPFAM" id="SSF52058">
    <property type="entry name" value="L domain-like"/>
    <property type="match status" value="1"/>
</dbReference>
<evidence type="ECO:0000256" key="11">
    <source>
        <dbReference type="ARBA" id="ARBA00022741"/>
    </source>
</evidence>
<feature type="domain" description="Protein kinase" evidence="22">
    <location>
        <begin position="267"/>
        <end position="518"/>
    </location>
</feature>
<keyword evidence="24" id="KW-1185">Reference proteome</keyword>
<evidence type="ECO:0000256" key="7">
    <source>
        <dbReference type="ARBA" id="ARBA00022679"/>
    </source>
</evidence>
<evidence type="ECO:0000256" key="6">
    <source>
        <dbReference type="ARBA" id="ARBA00022614"/>
    </source>
</evidence>